<keyword evidence="1 9" id="KW-0004">4Fe-4S</keyword>
<dbReference type="AlphaFoldDB" id="G4AAC9"/>
<comment type="similarity">
    <text evidence="9">Belongs to the class I-like SAM-binding methyltransferase superfamily. RNA M5U methyltransferase family. RlmC subfamily.</text>
</comment>
<evidence type="ECO:0000256" key="10">
    <source>
        <dbReference type="NCBIfam" id="TIGR02085"/>
    </source>
</evidence>
<dbReference type="GO" id="GO:0070475">
    <property type="term" value="P:rRNA base methylation"/>
    <property type="evidence" value="ECO:0007669"/>
    <property type="project" value="TreeGrafter"/>
</dbReference>
<dbReference type="GO" id="GO:0070041">
    <property type="term" value="F:rRNA (uridine-C5-)-methyltransferase activity"/>
    <property type="evidence" value="ECO:0007669"/>
    <property type="project" value="UniProtKB-UniRule"/>
</dbReference>
<dbReference type="PANTHER" id="PTHR11061">
    <property type="entry name" value="RNA M5U METHYLTRANSFERASE"/>
    <property type="match status" value="1"/>
</dbReference>
<evidence type="ECO:0000256" key="11">
    <source>
        <dbReference type="PROSITE-ProRule" id="PRU01024"/>
    </source>
</evidence>
<feature type="binding site" evidence="9 11">
    <location>
        <position position="247"/>
    </location>
    <ligand>
        <name>S-adenosyl-L-methionine</name>
        <dbReference type="ChEBI" id="CHEBI:59789"/>
    </ligand>
</feature>
<gene>
    <name evidence="9" type="primary">rlmC</name>
    <name evidence="13" type="ORF">SC1083_1802</name>
</gene>
<evidence type="ECO:0000256" key="8">
    <source>
        <dbReference type="ARBA" id="ARBA00023014"/>
    </source>
</evidence>
<feature type="active site" evidence="12">
    <location>
        <position position="349"/>
    </location>
</feature>
<dbReference type="InterPro" id="IPR029063">
    <property type="entry name" value="SAM-dependent_MTases_sf"/>
</dbReference>
<name>G4AAC9_AGGAC</name>
<dbReference type="SMR" id="G4AAC9"/>
<evidence type="ECO:0000256" key="5">
    <source>
        <dbReference type="ARBA" id="ARBA00022691"/>
    </source>
</evidence>
<dbReference type="Gene3D" id="3.40.50.150">
    <property type="entry name" value="Vaccinia Virus protein VP39"/>
    <property type="match status" value="1"/>
</dbReference>
<dbReference type="NCBIfam" id="TIGR02085">
    <property type="entry name" value="meth_trns_rumB"/>
    <property type="match status" value="1"/>
</dbReference>
<dbReference type="PATRIC" id="fig|907488.3.peg.1773"/>
<evidence type="ECO:0000256" key="6">
    <source>
        <dbReference type="ARBA" id="ARBA00022723"/>
    </source>
</evidence>
<dbReference type="GO" id="GO:0005506">
    <property type="term" value="F:iron ion binding"/>
    <property type="evidence" value="ECO:0007669"/>
    <property type="project" value="UniProtKB-UniRule"/>
</dbReference>
<comment type="caution">
    <text evidence="13">The sequence shown here is derived from an EMBL/GenBank/DDBJ whole genome shotgun (WGS) entry which is preliminary data.</text>
</comment>
<feature type="binding site" evidence="9 11">
    <location>
        <position position="218"/>
    </location>
    <ligand>
        <name>S-adenosyl-L-methionine</name>
        <dbReference type="ChEBI" id="CHEBI:59789"/>
    </ligand>
</feature>
<dbReference type="InterPro" id="IPR010280">
    <property type="entry name" value="U5_MeTrfase_fam"/>
</dbReference>
<feature type="binding site" evidence="9">
    <location>
        <position position="15"/>
    </location>
    <ligand>
        <name>[4Fe-4S] cluster</name>
        <dbReference type="ChEBI" id="CHEBI:49883"/>
    </ligand>
</feature>
<dbReference type="Proteomes" id="UP000005508">
    <property type="component" value="Unassembled WGS sequence"/>
</dbReference>
<keyword evidence="7 9" id="KW-0408">Iron</keyword>
<evidence type="ECO:0000256" key="9">
    <source>
        <dbReference type="HAMAP-Rule" id="MF_01012"/>
    </source>
</evidence>
<organism evidence="13 14">
    <name type="scientific">Aggregatibacter actinomycetemcomitans serotype e str. SC1083</name>
    <dbReference type="NCBI Taxonomy" id="907488"/>
    <lineage>
        <taxon>Bacteria</taxon>
        <taxon>Pseudomonadati</taxon>
        <taxon>Pseudomonadota</taxon>
        <taxon>Gammaproteobacteria</taxon>
        <taxon>Pasteurellales</taxon>
        <taxon>Pasteurellaceae</taxon>
        <taxon>Aggregatibacter</taxon>
    </lineage>
</organism>
<keyword evidence="8 9" id="KW-0411">Iron-sulfur</keyword>
<evidence type="ECO:0000256" key="1">
    <source>
        <dbReference type="ARBA" id="ARBA00022485"/>
    </source>
</evidence>
<feature type="binding site" evidence="9">
    <location>
        <position position="93"/>
    </location>
    <ligand>
        <name>[4Fe-4S] cluster</name>
        <dbReference type="ChEBI" id="CHEBI:49883"/>
    </ligand>
</feature>
<evidence type="ECO:0000256" key="2">
    <source>
        <dbReference type="ARBA" id="ARBA00022552"/>
    </source>
</evidence>
<dbReference type="Gene3D" id="2.40.50.1070">
    <property type="match status" value="1"/>
</dbReference>
<accession>G4AAC9</accession>
<evidence type="ECO:0000313" key="14">
    <source>
        <dbReference type="Proteomes" id="UP000005508"/>
    </source>
</evidence>
<evidence type="ECO:0000256" key="4">
    <source>
        <dbReference type="ARBA" id="ARBA00022679"/>
    </source>
</evidence>
<dbReference type="RefSeq" id="WP_005558783.1">
    <property type="nucleotide sequence ID" value="NZ_AEJM01000036.1"/>
</dbReference>
<evidence type="ECO:0000256" key="7">
    <source>
        <dbReference type="ARBA" id="ARBA00023004"/>
    </source>
</evidence>
<reference evidence="13 14" key="1">
    <citation type="submission" date="2010-10" db="EMBL/GenBank/DDBJ databases">
        <authorList>
            <person name="Chen C."/>
            <person name="Kittichotirat W."/>
            <person name="Asikainen S."/>
            <person name="Bumgarner R."/>
        </authorList>
    </citation>
    <scope>NUCLEOTIDE SEQUENCE [LARGE SCALE GENOMIC DNA]</scope>
    <source>
        <strain evidence="13 14">SC1083</strain>
    </source>
</reference>
<feature type="binding site" evidence="9 11">
    <location>
        <position position="276"/>
    </location>
    <ligand>
        <name>S-adenosyl-L-methionine</name>
        <dbReference type="ChEBI" id="CHEBI:59789"/>
    </ligand>
</feature>
<dbReference type="InterPro" id="IPR030390">
    <property type="entry name" value="MeTrfase_TrmA_AS"/>
</dbReference>
<dbReference type="SUPFAM" id="SSF53335">
    <property type="entry name" value="S-adenosyl-L-methionine-dependent methyltransferases"/>
    <property type="match status" value="1"/>
</dbReference>
<dbReference type="EMBL" id="AEJM01000036">
    <property type="protein sequence ID" value="EGY33241.1"/>
    <property type="molecule type" value="Genomic_DNA"/>
</dbReference>
<dbReference type="PANTHER" id="PTHR11061:SF30">
    <property type="entry name" value="TRNA (URACIL(54)-C(5))-METHYLTRANSFERASE"/>
    <property type="match status" value="1"/>
</dbReference>
<dbReference type="InterPro" id="IPR030391">
    <property type="entry name" value="MeTrfase_TrmA_CS"/>
</dbReference>
<dbReference type="HAMAP" id="MF_01012">
    <property type="entry name" value="23SrRNA_methyltr_RlmC"/>
    <property type="match status" value="1"/>
</dbReference>
<keyword evidence="5 9" id="KW-0949">S-adenosyl-L-methionine</keyword>
<dbReference type="Pfam" id="PF05958">
    <property type="entry name" value="tRNA_U5-meth_tr"/>
    <property type="match status" value="1"/>
</dbReference>
<sequence length="391" mass="44170">MIPCEHYRRGDCRSCQWLEMPYAAQLERKTAHLQQQLHGLNTSRLTWLNPFQSAPTAFRNKAKMVVSGAVERPVLGILPNPRAPRSAVDLCDCPLYPQRFQAIFPILKDFIARAGLVPYNVAKQKGELKHILLTESQHSHQLMLRFVLRSESKLPLIRRELPALRQKLPQLAVISVNIQPQNAAILEGEKEIFLTEQHTLPESFNGIPLFIRPQGFFQTNPQVAERLYGTAQQWIQELPINTLWDLFCGVGGFGLHCLHTLQQRHPQKTIRLTGIEISASAIAAASLSAQQLGLAEQVCFQSLDAANFALTQAEKPDLVIVNPPRRGIGKTLAEFLNAMQPHFILYSSCNAETMGKDLQSLTHYQPEKIQLFDMFPHTAHYEVLVLLKLNK</sequence>
<keyword evidence="4 9" id="KW-0808">Transferase</keyword>
<dbReference type="PROSITE" id="PS01231">
    <property type="entry name" value="TRMA_2"/>
    <property type="match status" value="1"/>
</dbReference>
<feature type="binding site" evidence="9">
    <location>
        <position position="12"/>
    </location>
    <ligand>
        <name>[4Fe-4S] cluster</name>
        <dbReference type="ChEBI" id="CHEBI:49883"/>
    </ligand>
</feature>
<dbReference type="PROSITE" id="PS51687">
    <property type="entry name" value="SAM_MT_RNA_M5U"/>
    <property type="match status" value="1"/>
</dbReference>
<feature type="binding site" evidence="9 11">
    <location>
        <position position="322"/>
    </location>
    <ligand>
        <name>S-adenosyl-L-methionine</name>
        <dbReference type="ChEBI" id="CHEBI:59789"/>
    </ligand>
</feature>
<feature type="active site" description="Nucleophile" evidence="9 11">
    <location>
        <position position="349"/>
    </location>
</feature>
<proteinExistence type="inferred from homology"/>
<protein>
    <recommendedName>
        <fullName evidence="9 10">23S rRNA (uracil(747)-C(5))-methyltransferase RlmC</fullName>
        <ecNumber evidence="9 10">2.1.1.189</ecNumber>
    </recommendedName>
    <alternativeName>
        <fullName evidence="9">23S rRNA(m5U747)-methyltransferase</fullName>
    </alternativeName>
</protein>
<comment type="function">
    <text evidence="9">Catalyzes the formation of 5-methyl-uridine at position 747 (m5U747) in 23S rRNA.</text>
</comment>
<evidence type="ECO:0000256" key="12">
    <source>
        <dbReference type="PROSITE-ProRule" id="PRU10015"/>
    </source>
</evidence>
<dbReference type="GO" id="GO:0051539">
    <property type="term" value="F:4 iron, 4 sulfur cluster binding"/>
    <property type="evidence" value="ECO:0007669"/>
    <property type="project" value="UniProtKB-KW"/>
</dbReference>
<keyword evidence="2 9" id="KW-0698">rRNA processing</keyword>
<feature type="binding site" evidence="9">
    <location>
        <position position="4"/>
    </location>
    <ligand>
        <name>[4Fe-4S] cluster</name>
        <dbReference type="ChEBI" id="CHEBI:49883"/>
    </ligand>
</feature>
<dbReference type="InterPro" id="IPR011825">
    <property type="entry name" value="23SrRNA_MeTrfase_RlmC"/>
</dbReference>
<dbReference type="EC" id="2.1.1.189" evidence="9 10"/>
<keyword evidence="6 9" id="KW-0479">Metal-binding</keyword>
<dbReference type="PROSITE" id="PS01230">
    <property type="entry name" value="TRMA_1"/>
    <property type="match status" value="1"/>
</dbReference>
<comment type="catalytic activity">
    <reaction evidence="9">
        <text>uridine(747) in 23S rRNA + S-adenosyl-L-methionine = 5-methyluridine(747) in 23S rRNA + S-adenosyl-L-homocysteine + H(+)</text>
        <dbReference type="Rhea" id="RHEA:42628"/>
        <dbReference type="Rhea" id="RHEA-COMP:10154"/>
        <dbReference type="Rhea" id="RHEA-COMP:10155"/>
        <dbReference type="ChEBI" id="CHEBI:15378"/>
        <dbReference type="ChEBI" id="CHEBI:57856"/>
        <dbReference type="ChEBI" id="CHEBI:59789"/>
        <dbReference type="ChEBI" id="CHEBI:65315"/>
        <dbReference type="ChEBI" id="CHEBI:74447"/>
        <dbReference type="EC" id="2.1.1.189"/>
    </reaction>
</comment>
<evidence type="ECO:0000313" key="13">
    <source>
        <dbReference type="EMBL" id="EGY33241.1"/>
    </source>
</evidence>
<keyword evidence="3 9" id="KW-0489">Methyltransferase</keyword>
<evidence type="ECO:0000256" key="3">
    <source>
        <dbReference type="ARBA" id="ARBA00022603"/>
    </source>
</evidence>